<dbReference type="GO" id="GO:0016787">
    <property type="term" value="F:hydrolase activity"/>
    <property type="evidence" value="ECO:0007669"/>
    <property type="project" value="UniProtKB-KW"/>
</dbReference>
<keyword evidence="3" id="KW-0812">Transmembrane</keyword>
<dbReference type="NCBIfam" id="TIGR01076">
    <property type="entry name" value="sortase_fam"/>
    <property type="match status" value="1"/>
</dbReference>
<dbReference type="CDD" id="cd05827">
    <property type="entry name" value="Sortase_C"/>
    <property type="match status" value="1"/>
</dbReference>
<dbReference type="InterPro" id="IPR005754">
    <property type="entry name" value="Sortase"/>
</dbReference>
<evidence type="ECO:0000256" key="2">
    <source>
        <dbReference type="PIRSR" id="PIRSR605754-1"/>
    </source>
</evidence>
<accession>A0A429ZBY0</accession>
<dbReference type="Proteomes" id="UP000288490">
    <property type="component" value="Unassembled WGS sequence"/>
</dbReference>
<dbReference type="SUPFAM" id="SSF63817">
    <property type="entry name" value="Sortase"/>
    <property type="match status" value="1"/>
</dbReference>
<dbReference type="RefSeq" id="WP_125958349.1">
    <property type="nucleotide sequence ID" value="NZ_JAQEJV010000023.1"/>
</dbReference>
<keyword evidence="1" id="KW-0378">Hydrolase</keyword>
<evidence type="ECO:0000313" key="5">
    <source>
        <dbReference type="Proteomes" id="UP000288490"/>
    </source>
</evidence>
<dbReference type="Pfam" id="PF04203">
    <property type="entry name" value="Sortase"/>
    <property type="match status" value="1"/>
</dbReference>
<comment type="caution">
    <text evidence="4">The sequence shown here is derived from an EMBL/GenBank/DDBJ whole genome shotgun (WGS) entry which is preliminary data.</text>
</comment>
<dbReference type="InterPro" id="IPR023365">
    <property type="entry name" value="Sortase_dom-sf"/>
</dbReference>
<sequence>MKKKIIVNGLFMIMFLLGFLVMTYPFYINELNNVISQYNMRSYQKEDDKIYSQQAKEFRERNSQLSEEGIHIGGDPFDESSDNNHKVDKKKYLIGKINIPKLSIQLPLFGITTPYLLEYGATVLDGTSLPVGGENTHSVISAHRGLPNRELFTNLTSLKENDVFLIELKDDTLAYQVESIKVVTPDQTDSIEIVPGEDLVTLLTCTPYMVNTHRLLVTGHRIEYTEKVKKDENGGNKIRLLKMYGIIILLLLFLLTTFIYIVKTITMFILSKKNMTLSVRVFSKDFDSPFIVSLYSKNGHHPMYRDGTVYEHKVYSDDIVTFKNIPRGLYRLKINDTLTTNQLGIRKIKQTQLFIFNKNKKYTKKRYGKYEIEVI</sequence>
<evidence type="ECO:0008006" key="6">
    <source>
        <dbReference type="Google" id="ProtNLM"/>
    </source>
</evidence>
<feature type="active site" description="Acyl-thioester intermediate" evidence="2">
    <location>
        <position position="205"/>
    </location>
</feature>
<organism evidence="4 5">
    <name type="scientific">Vagococcus bubulae</name>
    <dbReference type="NCBI Taxonomy" id="1977868"/>
    <lineage>
        <taxon>Bacteria</taxon>
        <taxon>Bacillati</taxon>
        <taxon>Bacillota</taxon>
        <taxon>Bacilli</taxon>
        <taxon>Lactobacillales</taxon>
        <taxon>Enterococcaceae</taxon>
        <taxon>Vagococcus</taxon>
    </lineage>
</organism>
<feature type="active site" description="Proton donor/acceptor" evidence="2">
    <location>
        <position position="143"/>
    </location>
</feature>
<dbReference type="NCBIfam" id="NF033745">
    <property type="entry name" value="class_C_sortase"/>
    <property type="match status" value="1"/>
</dbReference>
<gene>
    <name evidence="4" type="ORF">CBF36_10315</name>
</gene>
<evidence type="ECO:0000313" key="4">
    <source>
        <dbReference type="EMBL" id="RST91208.1"/>
    </source>
</evidence>
<dbReference type="EMBL" id="NGJT01000025">
    <property type="protein sequence ID" value="RST91208.1"/>
    <property type="molecule type" value="Genomic_DNA"/>
</dbReference>
<dbReference type="Gene3D" id="2.40.260.10">
    <property type="entry name" value="Sortase"/>
    <property type="match status" value="1"/>
</dbReference>
<feature type="transmembrane region" description="Helical" evidence="3">
    <location>
        <begin position="243"/>
        <end position="270"/>
    </location>
</feature>
<dbReference type="InterPro" id="IPR042002">
    <property type="entry name" value="Sortase_C"/>
</dbReference>
<feature type="transmembrane region" description="Helical" evidence="3">
    <location>
        <begin position="7"/>
        <end position="27"/>
    </location>
</feature>
<protein>
    <recommendedName>
        <fullName evidence="6">Class C sortase</fullName>
    </recommendedName>
</protein>
<keyword evidence="5" id="KW-1185">Reference proteome</keyword>
<name>A0A429ZBY0_9ENTE</name>
<proteinExistence type="predicted"/>
<keyword evidence="3" id="KW-0472">Membrane</keyword>
<evidence type="ECO:0000256" key="3">
    <source>
        <dbReference type="SAM" id="Phobius"/>
    </source>
</evidence>
<dbReference type="OrthoDB" id="1648028at2"/>
<evidence type="ECO:0000256" key="1">
    <source>
        <dbReference type="ARBA" id="ARBA00022801"/>
    </source>
</evidence>
<reference evidence="4 5" key="1">
    <citation type="submission" date="2017-05" db="EMBL/GenBank/DDBJ databases">
        <title>Vagococcus spp. assemblies.</title>
        <authorList>
            <person name="Gulvik C.A."/>
        </authorList>
    </citation>
    <scope>NUCLEOTIDE SEQUENCE [LARGE SCALE GENOMIC DNA]</scope>
    <source>
        <strain evidence="4 5">SS1994</strain>
    </source>
</reference>
<keyword evidence="3" id="KW-1133">Transmembrane helix</keyword>
<dbReference type="AlphaFoldDB" id="A0A429ZBY0"/>